<organism evidence="2 3">
    <name type="scientific">Dreissena polymorpha</name>
    <name type="common">Zebra mussel</name>
    <name type="synonym">Mytilus polymorpha</name>
    <dbReference type="NCBI Taxonomy" id="45954"/>
    <lineage>
        <taxon>Eukaryota</taxon>
        <taxon>Metazoa</taxon>
        <taxon>Spiralia</taxon>
        <taxon>Lophotrochozoa</taxon>
        <taxon>Mollusca</taxon>
        <taxon>Bivalvia</taxon>
        <taxon>Autobranchia</taxon>
        <taxon>Heteroconchia</taxon>
        <taxon>Euheterodonta</taxon>
        <taxon>Imparidentia</taxon>
        <taxon>Neoheterodontei</taxon>
        <taxon>Myida</taxon>
        <taxon>Dreissenoidea</taxon>
        <taxon>Dreissenidae</taxon>
        <taxon>Dreissena</taxon>
    </lineage>
</organism>
<evidence type="ECO:0000256" key="1">
    <source>
        <dbReference type="SAM" id="MobiDB-lite"/>
    </source>
</evidence>
<evidence type="ECO:0000313" key="3">
    <source>
        <dbReference type="Proteomes" id="UP000828390"/>
    </source>
</evidence>
<proteinExistence type="predicted"/>
<name>A0A9D4MRV6_DREPO</name>
<evidence type="ECO:0000313" key="2">
    <source>
        <dbReference type="EMBL" id="KAH3880601.1"/>
    </source>
</evidence>
<dbReference type="EMBL" id="JAIWYP010000001">
    <property type="protein sequence ID" value="KAH3880601.1"/>
    <property type="molecule type" value="Genomic_DNA"/>
</dbReference>
<gene>
    <name evidence="2" type="ORF">DPMN_004520</name>
</gene>
<dbReference type="AlphaFoldDB" id="A0A9D4MRV6"/>
<dbReference type="Gene3D" id="2.160.20.50">
    <property type="entry name" value="Insect antifreeze protein"/>
    <property type="match status" value="1"/>
</dbReference>
<comment type="caution">
    <text evidence="2">The sequence shown here is derived from an EMBL/GenBank/DDBJ whole genome shotgun (WGS) entry which is preliminary data.</text>
</comment>
<reference evidence="2" key="2">
    <citation type="submission" date="2020-11" db="EMBL/GenBank/DDBJ databases">
        <authorList>
            <person name="McCartney M.A."/>
            <person name="Auch B."/>
            <person name="Kono T."/>
            <person name="Mallez S."/>
            <person name="Becker A."/>
            <person name="Gohl D.M."/>
            <person name="Silverstein K.A.T."/>
            <person name="Koren S."/>
            <person name="Bechman K.B."/>
            <person name="Herman A."/>
            <person name="Abrahante J.E."/>
            <person name="Garbe J."/>
        </authorList>
    </citation>
    <scope>NUCLEOTIDE SEQUENCE</scope>
    <source>
        <strain evidence="2">Duluth1</strain>
        <tissue evidence="2">Whole animal</tissue>
    </source>
</reference>
<protein>
    <submittedName>
        <fullName evidence="2">Uncharacterized protein</fullName>
    </submittedName>
</protein>
<keyword evidence="3" id="KW-1185">Reference proteome</keyword>
<sequence>MDTHVTLVKPCDSGRSCNYGLSCDSGRTCNYGLSCDYGRSCNYGLSCDSGRSCNYGLSCDYGIKCASGIPPYNTETTPRVGTKNPPPGKPAGKTRFFPPQAIL</sequence>
<accession>A0A9D4MRV6</accession>
<dbReference type="Proteomes" id="UP000828390">
    <property type="component" value="Unassembled WGS sequence"/>
</dbReference>
<feature type="region of interest" description="Disordered" evidence="1">
    <location>
        <begin position="76"/>
        <end position="103"/>
    </location>
</feature>
<reference evidence="2" key="1">
    <citation type="journal article" date="2019" name="bioRxiv">
        <title>The Genome of the Zebra Mussel, Dreissena polymorpha: A Resource for Invasive Species Research.</title>
        <authorList>
            <person name="McCartney M.A."/>
            <person name="Auch B."/>
            <person name="Kono T."/>
            <person name="Mallez S."/>
            <person name="Zhang Y."/>
            <person name="Obille A."/>
            <person name="Becker A."/>
            <person name="Abrahante J.E."/>
            <person name="Garbe J."/>
            <person name="Badalamenti J.P."/>
            <person name="Herman A."/>
            <person name="Mangelson H."/>
            <person name="Liachko I."/>
            <person name="Sullivan S."/>
            <person name="Sone E.D."/>
            <person name="Koren S."/>
            <person name="Silverstein K.A.T."/>
            <person name="Beckman K.B."/>
            <person name="Gohl D.M."/>
        </authorList>
    </citation>
    <scope>NUCLEOTIDE SEQUENCE</scope>
    <source>
        <strain evidence="2">Duluth1</strain>
        <tissue evidence="2">Whole animal</tissue>
    </source>
</reference>